<keyword evidence="1" id="KW-0175">Coiled coil</keyword>
<evidence type="ECO:0000313" key="3">
    <source>
        <dbReference type="EMBL" id="MTH62136.1"/>
    </source>
</evidence>
<organism evidence="3 4">
    <name type="scientific">Paracoccus litorisediminis</name>
    <dbReference type="NCBI Taxonomy" id="2006130"/>
    <lineage>
        <taxon>Bacteria</taxon>
        <taxon>Pseudomonadati</taxon>
        <taxon>Pseudomonadota</taxon>
        <taxon>Alphaproteobacteria</taxon>
        <taxon>Rhodobacterales</taxon>
        <taxon>Paracoccaceae</taxon>
        <taxon>Paracoccus</taxon>
    </lineage>
</organism>
<feature type="coiled-coil region" evidence="1">
    <location>
        <begin position="23"/>
        <end position="50"/>
    </location>
</feature>
<dbReference type="Proteomes" id="UP000449846">
    <property type="component" value="Unassembled WGS sequence"/>
</dbReference>
<proteinExistence type="predicted"/>
<reference evidence="3 4" key="1">
    <citation type="submission" date="2019-11" db="EMBL/GenBank/DDBJ databases">
        <authorList>
            <person name="Dong K."/>
        </authorList>
    </citation>
    <scope>NUCLEOTIDE SEQUENCE [LARGE SCALE GENOMIC DNA]</scope>
    <source>
        <strain evidence="3 4">NBRC 112902</strain>
    </source>
</reference>
<dbReference type="RefSeq" id="WP_155042087.1">
    <property type="nucleotide sequence ID" value="NZ_WMIG01000026.1"/>
</dbReference>
<sequence>MIDDESKPLKEPKPAFELSSGELRQIIEVREQLEAEKSQVVDQIKAHMAEAKARGYDLKALNQVLARRKRHQDDINEEQAVLDTYLAAMGME</sequence>
<accession>A0A844HQL5</accession>
<dbReference type="OrthoDB" id="9813793at2"/>
<dbReference type="GO" id="GO:0003677">
    <property type="term" value="F:DNA binding"/>
    <property type="evidence" value="ECO:0007669"/>
    <property type="project" value="InterPro"/>
</dbReference>
<feature type="domain" description="GapR-like DNA-binding" evidence="2">
    <location>
        <begin position="20"/>
        <end position="90"/>
    </location>
</feature>
<dbReference type="InterPro" id="IPR046367">
    <property type="entry name" value="GapR-like_DNA-bd"/>
</dbReference>
<protein>
    <submittedName>
        <fullName evidence="3">DUF2312 domain-containing protein</fullName>
    </submittedName>
</protein>
<dbReference type="Pfam" id="PF10073">
    <property type="entry name" value="GapR_DNA-bd"/>
    <property type="match status" value="1"/>
</dbReference>
<evidence type="ECO:0000313" key="4">
    <source>
        <dbReference type="Proteomes" id="UP000449846"/>
    </source>
</evidence>
<evidence type="ECO:0000256" key="1">
    <source>
        <dbReference type="SAM" id="Coils"/>
    </source>
</evidence>
<comment type="caution">
    <text evidence="3">The sequence shown here is derived from an EMBL/GenBank/DDBJ whole genome shotgun (WGS) entry which is preliminary data.</text>
</comment>
<gene>
    <name evidence="3" type="ORF">GL300_23335</name>
</gene>
<dbReference type="EMBL" id="WMIG01000026">
    <property type="protein sequence ID" value="MTH62136.1"/>
    <property type="molecule type" value="Genomic_DNA"/>
</dbReference>
<name>A0A844HQL5_9RHOB</name>
<evidence type="ECO:0000259" key="2">
    <source>
        <dbReference type="Pfam" id="PF10073"/>
    </source>
</evidence>
<dbReference type="AlphaFoldDB" id="A0A844HQL5"/>
<keyword evidence="4" id="KW-1185">Reference proteome</keyword>